<evidence type="ECO:0000313" key="7">
    <source>
        <dbReference type="EMBL" id="SBP62283.1"/>
    </source>
</evidence>
<gene>
    <name evidence="7" type="primary">SI:DKEY-4C23.5</name>
    <name evidence="6" type="ORF">G4P62_001297</name>
</gene>
<dbReference type="PANTHER" id="PTHR46013:SF4">
    <property type="entry name" value="B-CELL RECEPTOR CD22-RELATED"/>
    <property type="match status" value="1"/>
</dbReference>
<keyword evidence="3" id="KW-1133">Transmembrane helix</keyword>
<dbReference type="InterPro" id="IPR013783">
    <property type="entry name" value="Ig-like_fold"/>
</dbReference>
<feature type="domain" description="Ig-like" evidence="5">
    <location>
        <begin position="407"/>
        <end position="498"/>
    </location>
</feature>
<keyword evidence="4" id="KW-0732">Signal</keyword>
<feature type="chain" id="PRO_5008366400" evidence="4">
    <location>
        <begin position="23"/>
        <end position="574"/>
    </location>
</feature>
<protein>
    <submittedName>
        <fullName evidence="6">LOC107389728-like protein</fullName>
    </submittedName>
    <submittedName>
        <fullName evidence="7">Si:dkey-4c23.5</fullName>
    </submittedName>
</protein>
<dbReference type="InterPro" id="IPR013106">
    <property type="entry name" value="Ig_V-set"/>
</dbReference>
<dbReference type="InterPro" id="IPR003599">
    <property type="entry name" value="Ig_sub"/>
</dbReference>
<sequence length="574" mass="64239">MLLSETTLVFMGIFLFFSGAEEETTKHACVFKGSSVNLTCSNSGNMSWFTINKNNSTFILKELPQDGRYVSYNATQNSNATLTILNVTESNKDFYCCGESSEDPKLCWSSKTKLHVADLQVKVIPAAEGEKVTLICKTSCSPPETPAPFVWYQNRQYVYDSWSPWYQELVSSDDSVKYSCAAEGYEAHRAPEVSVDSVTRDCFTVTYANGRICSHERKSVDKPCSITYPREIQVWKSQEEHLVTLTCGNKCPAADLHTAFRWYWNGKPVSSCESQDLTVISFHSHMSCAVKNHEDLRSNEKCGSVGSCTTVNYNSRRICRLEGSSVSIPGFYSDPSNSKLLMWYKVIRNVDEAGASAVLAYDLDHVEHIDIDHTTNTLKIDDLKKNNSGEYILTFKICDKCKLPDSPGVILEVTDVKVTVVPSAEVSEGQEVRLTCTTSCPLTDSTIYVWYFNNQTLDLPKNQNKHIIFNPVSSHHAGYYSCAVTTPHCVNSSIKVLTVKPGGQSITILNILKLIVLLLIPPIGFKLNLMMRRKTEQSGNRTSKQVNLMPETFRLKARNPSAEAESDEQQEDTM</sequence>
<evidence type="ECO:0000256" key="2">
    <source>
        <dbReference type="SAM" id="MobiDB-lite"/>
    </source>
</evidence>
<dbReference type="Gene3D" id="2.60.40.10">
    <property type="entry name" value="Immunoglobulins"/>
    <property type="match status" value="4"/>
</dbReference>
<evidence type="ECO:0000259" key="5">
    <source>
        <dbReference type="PROSITE" id="PS50835"/>
    </source>
</evidence>
<dbReference type="GeneID" id="107389728"/>
<feature type="transmembrane region" description="Helical" evidence="3">
    <location>
        <begin position="506"/>
        <end position="525"/>
    </location>
</feature>
<feature type="compositionally biased region" description="Polar residues" evidence="2">
    <location>
        <begin position="537"/>
        <end position="546"/>
    </location>
</feature>
<evidence type="ECO:0000256" key="4">
    <source>
        <dbReference type="SAM" id="SignalP"/>
    </source>
</evidence>
<dbReference type="EMBL" id="HADY01023798">
    <property type="protein sequence ID" value="SBP62283.1"/>
    <property type="molecule type" value="Transcribed_RNA"/>
</dbReference>
<dbReference type="PROSITE" id="PS50835">
    <property type="entry name" value="IG_LIKE"/>
    <property type="match status" value="2"/>
</dbReference>
<feature type="signal peptide" evidence="4">
    <location>
        <begin position="1"/>
        <end position="22"/>
    </location>
</feature>
<reference evidence="7" key="1">
    <citation type="submission" date="2016-05" db="EMBL/GenBank/DDBJ databases">
        <authorList>
            <person name="Lavstsen T."/>
            <person name="Jespersen J.S."/>
        </authorList>
    </citation>
    <scope>NUCLEOTIDE SEQUENCE</scope>
    <source>
        <tissue evidence="7">Brain</tissue>
    </source>
</reference>
<organism evidence="7">
    <name type="scientific">Nothobranchius furzeri</name>
    <name type="common">Turquoise killifish</name>
    <dbReference type="NCBI Taxonomy" id="105023"/>
    <lineage>
        <taxon>Eukaryota</taxon>
        <taxon>Metazoa</taxon>
        <taxon>Chordata</taxon>
        <taxon>Craniata</taxon>
        <taxon>Vertebrata</taxon>
        <taxon>Euteleostomi</taxon>
        <taxon>Actinopterygii</taxon>
        <taxon>Neopterygii</taxon>
        <taxon>Teleostei</taxon>
        <taxon>Neoteleostei</taxon>
        <taxon>Acanthomorphata</taxon>
        <taxon>Ovalentaria</taxon>
        <taxon>Atherinomorphae</taxon>
        <taxon>Cyprinodontiformes</taxon>
        <taxon>Nothobranchiidae</taxon>
        <taxon>Nothobranchius</taxon>
    </lineage>
</organism>
<dbReference type="EMBL" id="JAAVVJ010000004">
    <property type="protein sequence ID" value="KAF7223651.1"/>
    <property type="molecule type" value="Genomic_DNA"/>
</dbReference>
<dbReference type="InterPro" id="IPR036179">
    <property type="entry name" value="Ig-like_dom_sf"/>
</dbReference>
<dbReference type="OMA" id="NISSEYW"/>
<feature type="region of interest" description="Disordered" evidence="2">
    <location>
        <begin position="536"/>
        <end position="574"/>
    </location>
</feature>
<dbReference type="Pfam" id="PF07686">
    <property type="entry name" value="V-set"/>
    <property type="match status" value="1"/>
</dbReference>
<dbReference type="SMART" id="SM00409">
    <property type="entry name" value="IG"/>
    <property type="match status" value="4"/>
</dbReference>
<dbReference type="InterPro" id="IPR007110">
    <property type="entry name" value="Ig-like_dom"/>
</dbReference>
<evidence type="ECO:0000256" key="3">
    <source>
        <dbReference type="SAM" id="Phobius"/>
    </source>
</evidence>
<keyword evidence="3" id="KW-0812">Transmembrane</keyword>
<proteinExistence type="predicted"/>
<dbReference type="PANTHER" id="PTHR46013">
    <property type="entry name" value="VASCULAR CELL ADHESION MOLECULE 1"/>
    <property type="match status" value="1"/>
</dbReference>
<feature type="compositionally biased region" description="Acidic residues" evidence="2">
    <location>
        <begin position="564"/>
        <end position="574"/>
    </location>
</feature>
<dbReference type="SUPFAM" id="SSF48726">
    <property type="entry name" value="Immunoglobulin"/>
    <property type="match status" value="3"/>
</dbReference>
<dbReference type="InterPro" id="IPR013151">
    <property type="entry name" value="Immunoglobulin_dom"/>
</dbReference>
<dbReference type="OrthoDB" id="6780341at2759"/>
<evidence type="ECO:0000256" key="1">
    <source>
        <dbReference type="ARBA" id="ARBA00023319"/>
    </source>
</evidence>
<dbReference type="Proteomes" id="UP000822369">
    <property type="component" value="Chromosome 4"/>
</dbReference>
<dbReference type="KEGG" id="nfu:107389728"/>
<accession>A0A1A8B5T5</accession>
<keyword evidence="3" id="KW-0472">Membrane</keyword>
<feature type="domain" description="Ig-like" evidence="5">
    <location>
        <begin position="104"/>
        <end position="196"/>
    </location>
</feature>
<reference evidence="6" key="3">
    <citation type="submission" date="2020-03" db="EMBL/GenBank/DDBJ databases">
        <title>Intra-Species Differences in Population Size shape Life History and Genome Evolution.</title>
        <authorList>
            <person name="Willemsen D."/>
            <person name="Cui R."/>
            <person name="Valenzano D.R."/>
        </authorList>
    </citation>
    <scope>NUCLEOTIDE SEQUENCE</scope>
    <source>
        <strain evidence="6">GRZ</strain>
        <tissue evidence="6">Whole</tissue>
    </source>
</reference>
<dbReference type="AlphaFoldDB" id="A0A1A8B5T5"/>
<name>A0A1A8B5T5_NOTFU</name>
<dbReference type="Pfam" id="PF00047">
    <property type="entry name" value="ig"/>
    <property type="match status" value="1"/>
</dbReference>
<reference evidence="7" key="2">
    <citation type="submission" date="2016-06" db="EMBL/GenBank/DDBJ databases">
        <title>The genome of a short-lived fish provides insights into sex chromosome evolution and the genetic control of aging.</title>
        <authorList>
            <person name="Reichwald K."/>
            <person name="Felder M."/>
            <person name="Petzold A."/>
            <person name="Koch P."/>
            <person name="Groth M."/>
            <person name="Platzer M."/>
        </authorList>
    </citation>
    <scope>NUCLEOTIDE SEQUENCE</scope>
    <source>
        <tissue evidence="7">Brain</tissue>
    </source>
</reference>
<keyword evidence="1" id="KW-0393">Immunoglobulin domain</keyword>
<evidence type="ECO:0000313" key="6">
    <source>
        <dbReference type="EMBL" id="KAF7223651.1"/>
    </source>
</evidence>